<evidence type="ECO:0000256" key="8">
    <source>
        <dbReference type="ARBA" id="ARBA00022898"/>
    </source>
</evidence>
<gene>
    <name evidence="9 12" type="primary">glyA</name>
    <name evidence="12" type="ORF">CO007_03040</name>
</gene>
<dbReference type="PANTHER" id="PTHR11680">
    <property type="entry name" value="SERINE HYDROXYMETHYLTRANSFERASE"/>
    <property type="match status" value="1"/>
</dbReference>
<evidence type="ECO:0000313" key="13">
    <source>
        <dbReference type="Proteomes" id="UP000229370"/>
    </source>
</evidence>
<sequence length="444" mass="49701">MKNLKKIDPEIAELIKAEEKRQKETLMLIPSENYASFAVMEALGTVLTNKYSEGYANARYYQGNKIIDQIEMLCIKRAKKLFGVPFVNVQPYSGSPANTAVYFALLEPKDKIMGLSLASGGHLTHGVPKVTFSGKYFTSVQYEVDKNGLINYDSLEKLVLKEKPKLIIAGTTHYPRKLDFKRFAEIADKVDALLMADVSHVIGLIIAGVYPNPIPYAHVVTTTTHKTLRGPRGAIIMVTAKGLKRDPLMGEKINKAIIPGLQGGPHNHVTAALAVALKEASKQSFVLYNRQIVKNAQVLATELIKKDYELMSNGTDTHVMVIDLRKQQILGNTAAEALEEAGMVLNKNKVPFDPNPPFYPSGIRLGTPGITSRGMKEKEMKQLARWIDETLRSVQETKNRLRITIDLERKRSVREKIIKSTESLKNINRKVVELCRKFPVKKLY</sequence>
<dbReference type="Proteomes" id="UP000229370">
    <property type="component" value="Unassembled WGS sequence"/>
</dbReference>
<evidence type="ECO:0000256" key="5">
    <source>
        <dbReference type="ARBA" id="ARBA00022490"/>
    </source>
</evidence>
<evidence type="ECO:0000256" key="3">
    <source>
        <dbReference type="ARBA" id="ARBA00006376"/>
    </source>
</evidence>
<dbReference type="GO" id="GO:0035999">
    <property type="term" value="P:tetrahydrofolate interconversion"/>
    <property type="evidence" value="ECO:0007669"/>
    <property type="project" value="UniProtKB-UniRule"/>
</dbReference>
<evidence type="ECO:0000256" key="9">
    <source>
        <dbReference type="HAMAP-Rule" id="MF_00051"/>
    </source>
</evidence>
<dbReference type="GO" id="GO:0032259">
    <property type="term" value="P:methylation"/>
    <property type="evidence" value="ECO:0007669"/>
    <property type="project" value="UniProtKB-KW"/>
</dbReference>
<dbReference type="EC" id="2.1.2.1" evidence="9"/>
<evidence type="ECO:0000256" key="2">
    <source>
        <dbReference type="ARBA" id="ARBA00004496"/>
    </source>
</evidence>
<feature type="site" description="Plays an important role in substrate specificity" evidence="9">
    <location>
        <position position="225"/>
    </location>
</feature>
<keyword evidence="12" id="KW-0489">Methyltransferase</keyword>
<comment type="subcellular location">
    <subcellularLocation>
        <location evidence="2 9">Cytoplasm</location>
    </subcellularLocation>
</comment>
<dbReference type="InterPro" id="IPR001085">
    <property type="entry name" value="Ser_HO-MeTrfase"/>
</dbReference>
<dbReference type="InterPro" id="IPR049943">
    <property type="entry name" value="Ser_HO-MeTrfase-like"/>
</dbReference>
<keyword evidence="9" id="KW-0028">Amino-acid biosynthesis</keyword>
<dbReference type="InterPro" id="IPR015422">
    <property type="entry name" value="PyrdxlP-dep_Trfase_small"/>
</dbReference>
<keyword evidence="6 9" id="KW-0554">One-carbon metabolism</keyword>
<organism evidence="12 13">
    <name type="scientific">Candidatus Roizmanbacteria bacterium CG_4_8_14_3_um_filter_36_10</name>
    <dbReference type="NCBI Taxonomy" id="1974834"/>
    <lineage>
        <taxon>Bacteria</taxon>
        <taxon>Candidatus Roizmaniibacteriota</taxon>
    </lineage>
</organism>
<keyword evidence="7 9" id="KW-0808">Transferase</keyword>
<comment type="subunit">
    <text evidence="4 9">Homodimer.</text>
</comment>
<comment type="catalytic activity">
    <reaction evidence="9">
        <text>(6R)-5,10-methylene-5,6,7,8-tetrahydrofolate + glycine + H2O = (6S)-5,6,7,8-tetrahydrofolate + L-serine</text>
        <dbReference type="Rhea" id="RHEA:15481"/>
        <dbReference type="ChEBI" id="CHEBI:15377"/>
        <dbReference type="ChEBI" id="CHEBI:15636"/>
        <dbReference type="ChEBI" id="CHEBI:33384"/>
        <dbReference type="ChEBI" id="CHEBI:57305"/>
        <dbReference type="ChEBI" id="CHEBI:57453"/>
        <dbReference type="EC" id="2.1.2.1"/>
    </reaction>
</comment>
<evidence type="ECO:0000256" key="4">
    <source>
        <dbReference type="ARBA" id="ARBA00011738"/>
    </source>
</evidence>
<feature type="domain" description="Serine hydroxymethyltransferase-like" evidence="11">
    <location>
        <begin position="4"/>
        <end position="387"/>
    </location>
</feature>
<dbReference type="InterPro" id="IPR019798">
    <property type="entry name" value="Ser_HO-MeTrfase_PLP_BS"/>
</dbReference>
<dbReference type="GO" id="GO:0008168">
    <property type="term" value="F:methyltransferase activity"/>
    <property type="evidence" value="ECO:0007669"/>
    <property type="project" value="UniProtKB-KW"/>
</dbReference>
<dbReference type="PANTHER" id="PTHR11680:SF35">
    <property type="entry name" value="SERINE HYDROXYMETHYLTRANSFERASE 1"/>
    <property type="match status" value="1"/>
</dbReference>
<comment type="cofactor">
    <cofactor evidence="1 9 10">
        <name>pyridoxal 5'-phosphate</name>
        <dbReference type="ChEBI" id="CHEBI:597326"/>
    </cofactor>
</comment>
<dbReference type="GO" id="GO:0004372">
    <property type="term" value="F:glycine hydroxymethyltransferase activity"/>
    <property type="evidence" value="ECO:0007669"/>
    <property type="project" value="UniProtKB-UniRule"/>
</dbReference>
<comment type="function">
    <text evidence="9">Catalyzes the reversible interconversion of serine and glycine with tetrahydrofolate (THF) serving as the one-carbon carrier. This reaction serves as the major source of one-carbon groups required for the biosynthesis of purines, thymidylate, methionine, and other important biomolecules. Also exhibits THF-independent aldolase activity toward beta-hydroxyamino acids, producing glycine and aldehydes, via a retro-aldol mechanism.</text>
</comment>
<evidence type="ECO:0000313" key="12">
    <source>
        <dbReference type="EMBL" id="PJC81758.1"/>
    </source>
</evidence>
<evidence type="ECO:0000256" key="10">
    <source>
        <dbReference type="PIRSR" id="PIRSR000412-50"/>
    </source>
</evidence>
<evidence type="ECO:0000256" key="6">
    <source>
        <dbReference type="ARBA" id="ARBA00022563"/>
    </source>
</evidence>
<reference evidence="13" key="1">
    <citation type="submission" date="2017-09" db="EMBL/GenBank/DDBJ databases">
        <title>Depth-based differentiation of microbial function through sediment-hosted aquifers and enrichment of novel symbionts in the deep terrestrial subsurface.</title>
        <authorList>
            <person name="Probst A.J."/>
            <person name="Ladd B."/>
            <person name="Jarett J.K."/>
            <person name="Geller-Mcgrath D.E."/>
            <person name="Sieber C.M.K."/>
            <person name="Emerson J.B."/>
            <person name="Anantharaman K."/>
            <person name="Thomas B.C."/>
            <person name="Malmstrom R."/>
            <person name="Stieglmeier M."/>
            <person name="Klingl A."/>
            <person name="Woyke T."/>
            <person name="Ryan C.M."/>
            <person name="Banfield J.F."/>
        </authorList>
    </citation>
    <scope>NUCLEOTIDE SEQUENCE [LARGE SCALE GENOMIC DNA]</scope>
</reference>
<dbReference type="SUPFAM" id="SSF53383">
    <property type="entry name" value="PLP-dependent transferases"/>
    <property type="match status" value="1"/>
</dbReference>
<feature type="binding site" evidence="9">
    <location>
        <begin position="121"/>
        <end position="123"/>
    </location>
    <ligand>
        <name>(6S)-5,6,7,8-tetrahydrofolate</name>
        <dbReference type="ChEBI" id="CHEBI:57453"/>
    </ligand>
</feature>
<dbReference type="Pfam" id="PF00464">
    <property type="entry name" value="SHMT"/>
    <property type="match status" value="1"/>
</dbReference>
<comment type="caution">
    <text evidence="12">The sequence shown here is derived from an EMBL/GenBank/DDBJ whole genome shotgun (WGS) entry which is preliminary data.</text>
</comment>
<protein>
    <recommendedName>
        <fullName evidence="9">Serine hydroxymethyltransferase</fullName>
        <shortName evidence="9">SHMT</shortName>
        <shortName evidence="9">Serine methylase</shortName>
        <ecNumber evidence="9">2.1.2.1</ecNumber>
    </recommendedName>
</protein>
<evidence type="ECO:0000256" key="7">
    <source>
        <dbReference type="ARBA" id="ARBA00022679"/>
    </source>
</evidence>
<dbReference type="NCBIfam" id="NF000586">
    <property type="entry name" value="PRK00011.1"/>
    <property type="match status" value="1"/>
</dbReference>
<dbReference type="GO" id="GO:0019264">
    <property type="term" value="P:glycine biosynthetic process from serine"/>
    <property type="evidence" value="ECO:0007669"/>
    <property type="project" value="UniProtKB-UniRule"/>
</dbReference>
<dbReference type="Gene3D" id="3.40.640.10">
    <property type="entry name" value="Type I PLP-dependent aspartate aminotransferase-like (Major domain)"/>
    <property type="match status" value="1"/>
</dbReference>
<evidence type="ECO:0000256" key="1">
    <source>
        <dbReference type="ARBA" id="ARBA00001933"/>
    </source>
</evidence>
<keyword evidence="8 9" id="KW-0663">Pyridoxal phosphate</keyword>
<dbReference type="InterPro" id="IPR015424">
    <property type="entry name" value="PyrdxlP-dep_Trfase"/>
</dbReference>
<accession>A0A2M8GMK4</accession>
<feature type="binding site" evidence="9">
    <location>
        <position position="117"/>
    </location>
    <ligand>
        <name>(6S)-5,6,7,8-tetrahydrofolate</name>
        <dbReference type="ChEBI" id="CHEBI:57453"/>
    </ligand>
</feature>
<dbReference type="UniPathway" id="UPA00288">
    <property type="reaction ID" value="UER01023"/>
</dbReference>
<dbReference type="GO" id="GO:0030170">
    <property type="term" value="F:pyridoxal phosphate binding"/>
    <property type="evidence" value="ECO:0007669"/>
    <property type="project" value="UniProtKB-UniRule"/>
</dbReference>
<keyword evidence="5 9" id="KW-0963">Cytoplasm</keyword>
<comment type="caution">
    <text evidence="9">Lacks conserved residue(s) required for the propagation of feature annotation.</text>
</comment>
<dbReference type="AlphaFoldDB" id="A0A2M8GMK4"/>
<dbReference type="EMBL" id="PFQK01000052">
    <property type="protein sequence ID" value="PJC81758.1"/>
    <property type="molecule type" value="Genomic_DNA"/>
</dbReference>
<comment type="pathway">
    <text evidence="9">One-carbon metabolism; tetrahydrofolate interconversion.</text>
</comment>
<evidence type="ECO:0000259" key="11">
    <source>
        <dbReference type="Pfam" id="PF00464"/>
    </source>
</evidence>
<dbReference type="GO" id="GO:0005829">
    <property type="term" value="C:cytosol"/>
    <property type="evidence" value="ECO:0007669"/>
    <property type="project" value="TreeGrafter"/>
</dbReference>
<dbReference type="CDD" id="cd00378">
    <property type="entry name" value="SHMT"/>
    <property type="match status" value="1"/>
</dbReference>
<comment type="similarity">
    <text evidence="3 9">Belongs to the SHMT family.</text>
</comment>
<dbReference type="Gene3D" id="3.90.1150.10">
    <property type="entry name" value="Aspartate Aminotransferase, domain 1"/>
    <property type="match status" value="1"/>
</dbReference>
<dbReference type="UniPathway" id="UPA00193"/>
<dbReference type="PROSITE" id="PS00096">
    <property type="entry name" value="SHMT"/>
    <property type="match status" value="1"/>
</dbReference>
<dbReference type="InterPro" id="IPR015421">
    <property type="entry name" value="PyrdxlP-dep_Trfase_major"/>
</dbReference>
<feature type="modified residue" description="N6-(pyridoxal phosphate)lysine" evidence="9 10">
    <location>
        <position position="226"/>
    </location>
</feature>
<dbReference type="HAMAP" id="MF_00051">
    <property type="entry name" value="SHMT"/>
    <property type="match status" value="1"/>
</dbReference>
<proteinExistence type="inferred from homology"/>
<dbReference type="PIRSF" id="PIRSF000412">
    <property type="entry name" value="SHMT"/>
    <property type="match status" value="1"/>
</dbReference>
<dbReference type="FunFam" id="3.40.640.10:FF:000001">
    <property type="entry name" value="Serine hydroxymethyltransferase"/>
    <property type="match status" value="1"/>
</dbReference>
<dbReference type="InterPro" id="IPR039429">
    <property type="entry name" value="SHMT-like_dom"/>
</dbReference>
<comment type="pathway">
    <text evidence="9">Amino-acid biosynthesis; glycine biosynthesis; glycine from L-serine: step 1/1.</text>
</comment>
<name>A0A2M8GMK4_9BACT</name>